<protein>
    <submittedName>
        <fullName evidence="1">Uncharacterized protein</fullName>
    </submittedName>
</protein>
<reference evidence="1" key="1">
    <citation type="submission" date="2018-02" db="EMBL/GenBank/DDBJ databases">
        <title>Rhizophora mucronata_Transcriptome.</title>
        <authorList>
            <person name="Meera S.P."/>
            <person name="Sreeshan A."/>
            <person name="Augustine A."/>
        </authorList>
    </citation>
    <scope>NUCLEOTIDE SEQUENCE</scope>
    <source>
        <tissue evidence="1">Leaf</tissue>
    </source>
</reference>
<dbReference type="EMBL" id="GGEC01055174">
    <property type="protein sequence ID" value="MBX35658.1"/>
    <property type="molecule type" value="Transcribed_RNA"/>
</dbReference>
<sequence length="61" mass="6833">MCRAVQASQVPKCCLIPWSLRQSSLHCRIRSILLSAAARPHLTGRGTIKCLARQSLKQLIY</sequence>
<organism evidence="1">
    <name type="scientific">Rhizophora mucronata</name>
    <name type="common">Asiatic mangrove</name>
    <dbReference type="NCBI Taxonomy" id="61149"/>
    <lineage>
        <taxon>Eukaryota</taxon>
        <taxon>Viridiplantae</taxon>
        <taxon>Streptophyta</taxon>
        <taxon>Embryophyta</taxon>
        <taxon>Tracheophyta</taxon>
        <taxon>Spermatophyta</taxon>
        <taxon>Magnoliopsida</taxon>
        <taxon>eudicotyledons</taxon>
        <taxon>Gunneridae</taxon>
        <taxon>Pentapetalae</taxon>
        <taxon>rosids</taxon>
        <taxon>fabids</taxon>
        <taxon>Malpighiales</taxon>
        <taxon>Rhizophoraceae</taxon>
        <taxon>Rhizophora</taxon>
    </lineage>
</organism>
<name>A0A2P2MZN5_RHIMU</name>
<evidence type="ECO:0000313" key="1">
    <source>
        <dbReference type="EMBL" id="MBX35658.1"/>
    </source>
</evidence>
<proteinExistence type="predicted"/>
<accession>A0A2P2MZN5</accession>
<dbReference type="AlphaFoldDB" id="A0A2P2MZN5"/>